<evidence type="ECO:0000313" key="2">
    <source>
        <dbReference type="EMBL" id="BCF89942.1"/>
    </source>
</evidence>
<proteinExistence type="predicted"/>
<keyword evidence="3" id="KW-1185">Reference proteome</keyword>
<gene>
    <name evidence="2" type="ORF">PPGU16_30090</name>
</gene>
<reference evidence="2 3" key="1">
    <citation type="journal article" date="2020" name="Genes (Basel)">
        <title>Genomic Comparison of Insect Gut Symbionts from Divergent Burkholderia Subclades.</title>
        <authorList>
            <person name="Takeshita K."/>
            <person name="Kikuchi Y."/>
        </authorList>
    </citation>
    <scope>NUCLEOTIDE SEQUENCE [LARGE SCALE GENOMIC DNA]</scope>
    <source>
        <strain evidence="2 3">PGU16</strain>
    </source>
</reference>
<dbReference type="Proteomes" id="UP000510888">
    <property type="component" value="Chromosome 1"/>
</dbReference>
<organism evidence="2 3">
    <name type="scientific">Paraburkholderia largidicola</name>
    <dbReference type="NCBI Taxonomy" id="3014751"/>
    <lineage>
        <taxon>Bacteria</taxon>
        <taxon>Pseudomonadati</taxon>
        <taxon>Pseudomonadota</taxon>
        <taxon>Betaproteobacteria</taxon>
        <taxon>Burkholderiales</taxon>
        <taxon>Burkholderiaceae</taxon>
        <taxon>Paraburkholderia</taxon>
    </lineage>
</organism>
<sequence>MRATSPDNVGYTICRNVRPATSGARYNGGGLDICGIGWSAVAQAVTQGDGLSAAETGADASKKEDRTAPHTTARERLVIATD</sequence>
<feature type="compositionally biased region" description="Basic and acidic residues" evidence="1">
    <location>
        <begin position="60"/>
        <end position="82"/>
    </location>
</feature>
<evidence type="ECO:0000313" key="3">
    <source>
        <dbReference type="Proteomes" id="UP000510888"/>
    </source>
</evidence>
<protein>
    <submittedName>
        <fullName evidence="2">Uncharacterized protein</fullName>
    </submittedName>
</protein>
<feature type="region of interest" description="Disordered" evidence="1">
    <location>
        <begin position="54"/>
        <end position="82"/>
    </location>
</feature>
<dbReference type="EMBL" id="AP023174">
    <property type="protein sequence ID" value="BCF89942.1"/>
    <property type="molecule type" value="Genomic_DNA"/>
</dbReference>
<dbReference type="KEGG" id="plad:PPGU16_30090"/>
<name>A0A7I8BMT1_9BURK</name>
<evidence type="ECO:0000256" key="1">
    <source>
        <dbReference type="SAM" id="MobiDB-lite"/>
    </source>
</evidence>
<accession>A0A7I8BMT1</accession>
<dbReference type="AlphaFoldDB" id="A0A7I8BMT1"/>